<evidence type="ECO:0000256" key="3">
    <source>
        <dbReference type="ARBA" id="ARBA00022448"/>
    </source>
</evidence>
<dbReference type="Pfam" id="PF07690">
    <property type="entry name" value="MFS_1"/>
    <property type="match status" value="1"/>
</dbReference>
<dbReference type="InterPro" id="IPR011701">
    <property type="entry name" value="MFS"/>
</dbReference>
<protein>
    <recommendedName>
        <fullName evidence="8">Glycerol-3-phosphate transporter</fullName>
    </recommendedName>
</protein>
<dbReference type="PIRSF" id="PIRSF002808">
    <property type="entry name" value="Hexose_phosphate_transp"/>
    <property type="match status" value="1"/>
</dbReference>
<gene>
    <name evidence="11" type="primary">glpT</name>
    <name evidence="11" type="ORF">CS538_01180</name>
</gene>
<dbReference type="RefSeq" id="WP_099837408.1">
    <property type="nucleotide sequence ID" value="NZ_PEIK01000001.1"/>
</dbReference>
<feature type="transmembrane region" description="Helical" evidence="9">
    <location>
        <begin position="157"/>
        <end position="180"/>
    </location>
</feature>
<dbReference type="PROSITE" id="PS50850">
    <property type="entry name" value="MFS"/>
    <property type="match status" value="1"/>
</dbReference>
<dbReference type="NCBIfam" id="TIGR00712">
    <property type="entry name" value="glpT"/>
    <property type="match status" value="1"/>
</dbReference>
<reference evidence="11 12" key="1">
    <citation type="submission" date="2017-10" db="EMBL/GenBank/DDBJ databases">
        <title>Reclassification of Eubacterium combesii and discrepancies in the nomenclature of botulinum neurotoxin producing clostridia. Request for an Opinion.</title>
        <authorList>
            <person name="Dobritsa A.P."/>
            <person name="Kutumbaka K.K."/>
            <person name="Samadpour M."/>
        </authorList>
    </citation>
    <scope>NUCLEOTIDE SEQUENCE [LARGE SCALE GENOMIC DNA]</scope>
    <source>
        <strain evidence="11 12">DSM 20696</strain>
    </source>
</reference>
<proteinExistence type="inferred from homology"/>
<dbReference type="GO" id="GO:0061513">
    <property type="term" value="F:glucose 6-phosphate:phosphate antiporter activity"/>
    <property type="evidence" value="ECO:0007669"/>
    <property type="project" value="TreeGrafter"/>
</dbReference>
<feature type="transmembrane region" description="Helical" evidence="9">
    <location>
        <begin position="186"/>
        <end position="205"/>
    </location>
</feature>
<dbReference type="InterPro" id="IPR051337">
    <property type="entry name" value="OPA_Antiporter"/>
</dbReference>
<dbReference type="InterPro" id="IPR036259">
    <property type="entry name" value="MFS_trans_sf"/>
</dbReference>
<accession>A0A2G7HLH4</accession>
<dbReference type="GO" id="GO:0005886">
    <property type="term" value="C:plasma membrane"/>
    <property type="evidence" value="ECO:0007669"/>
    <property type="project" value="UniProtKB-SubCell"/>
</dbReference>
<keyword evidence="6 9" id="KW-1133">Transmembrane helix</keyword>
<feature type="transmembrane region" description="Helical" evidence="9">
    <location>
        <begin position="117"/>
        <end position="136"/>
    </location>
</feature>
<sequence length="445" mass="49509">MLKDLFKPASHIERMPKERIDSAYRRYRIQVFISIYVGYLTYYFVRSNFSLAKVYLIQEGFTKTQLGFVASALGLAYGVSKFVMGNLSDRSNPRYFLAAGLILSGIVNLFFPMTKSITAMFVLMLLNGWFQGMGWPPCGRTMTHWFSDKERGVKMSIWNTAHNVGGGFIATVVLIGVSIFGSWKGAFYLPAVIAIVVGILFILFAKDTPQSVGLPPIEEYKNDYPEIQVEDREKELSGKEILFKYVLNNKYLWYIAIANIFVYLVRYGVINWVPTYLKEVKHFNPKDSSLAFALFEYAAIPGTIFVGWLSDKVFHGRRAPVGVFCMIGVTIATYIYWKSNSLIAINCALASIGALIYGPVMLIGVSALDLVPKKAAGTAAGFTGLFGYMGGQVLAEVAMGAVVDKFSWNGGFILLMISSVLAIVFLSFTWNTHDRSEKGPDKVAV</sequence>
<dbReference type="CDD" id="cd17345">
    <property type="entry name" value="MFS_GlpT"/>
    <property type="match status" value="1"/>
</dbReference>
<evidence type="ECO:0000259" key="10">
    <source>
        <dbReference type="PROSITE" id="PS50850"/>
    </source>
</evidence>
<keyword evidence="4" id="KW-1003">Cell membrane</keyword>
<comment type="caution">
    <text evidence="11">The sequence shown here is derived from an EMBL/GenBank/DDBJ whole genome shotgun (WGS) entry which is preliminary data.</text>
</comment>
<dbReference type="InterPro" id="IPR000849">
    <property type="entry name" value="Sugar_P_transporter"/>
</dbReference>
<dbReference type="GO" id="GO:0035435">
    <property type="term" value="P:phosphate ion transmembrane transport"/>
    <property type="evidence" value="ECO:0007669"/>
    <property type="project" value="TreeGrafter"/>
</dbReference>
<feature type="domain" description="Major facilitator superfamily (MFS) profile" evidence="10">
    <location>
        <begin position="31"/>
        <end position="434"/>
    </location>
</feature>
<dbReference type="SUPFAM" id="SSF103473">
    <property type="entry name" value="MFS general substrate transporter"/>
    <property type="match status" value="1"/>
</dbReference>
<evidence type="ECO:0000256" key="2">
    <source>
        <dbReference type="ARBA" id="ARBA00009598"/>
    </source>
</evidence>
<evidence type="ECO:0000256" key="7">
    <source>
        <dbReference type="ARBA" id="ARBA00023136"/>
    </source>
</evidence>
<feature type="transmembrane region" description="Helical" evidence="9">
    <location>
        <begin position="375"/>
        <end position="394"/>
    </location>
</feature>
<dbReference type="PANTHER" id="PTHR43826">
    <property type="entry name" value="GLUCOSE-6-PHOSPHATE EXCHANGER SLC37A4"/>
    <property type="match status" value="1"/>
</dbReference>
<dbReference type="EMBL" id="PEIK01000001">
    <property type="protein sequence ID" value="PIH05963.1"/>
    <property type="molecule type" value="Genomic_DNA"/>
</dbReference>
<feature type="transmembrane region" description="Helical" evidence="9">
    <location>
        <begin position="290"/>
        <end position="309"/>
    </location>
</feature>
<organism evidence="11 12">
    <name type="scientific">Clostridium combesii</name>
    <dbReference type="NCBI Taxonomy" id="39481"/>
    <lineage>
        <taxon>Bacteria</taxon>
        <taxon>Bacillati</taxon>
        <taxon>Bacillota</taxon>
        <taxon>Clostridia</taxon>
        <taxon>Eubacteriales</taxon>
        <taxon>Clostridiaceae</taxon>
        <taxon>Clostridium</taxon>
    </lineage>
</organism>
<evidence type="ECO:0000313" key="12">
    <source>
        <dbReference type="Proteomes" id="UP000231322"/>
    </source>
</evidence>
<evidence type="ECO:0000256" key="5">
    <source>
        <dbReference type="ARBA" id="ARBA00022692"/>
    </source>
</evidence>
<dbReference type="InterPro" id="IPR020846">
    <property type="entry name" value="MFS_dom"/>
</dbReference>
<feature type="transmembrane region" description="Helical" evidence="9">
    <location>
        <begin position="343"/>
        <end position="368"/>
    </location>
</feature>
<feature type="transmembrane region" description="Helical" evidence="9">
    <location>
        <begin position="406"/>
        <end position="428"/>
    </location>
</feature>
<dbReference type="PANTHER" id="PTHR43826:SF6">
    <property type="entry name" value="GLYCEROL-3-PHOSPHATE TRANSPORTER"/>
    <property type="match status" value="1"/>
</dbReference>
<feature type="transmembrane region" description="Helical" evidence="9">
    <location>
        <begin position="321"/>
        <end position="337"/>
    </location>
</feature>
<dbReference type="Proteomes" id="UP000231322">
    <property type="component" value="Unassembled WGS sequence"/>
</dbReference>
<dbReference type="AlphaFoldDB" id="A0A2G7HLH4"/>
<keyword evidence="5 9" id="KW-0812">Transmembrane</keyword>
<evidence type="ECO:0000256" key="4">
    <source>
        <dbReference type="ARBA" id="ARBA00022475"/>
    </source>
</evidence>
<comment type="subcellular location">
    <subcellularLocation>
        <location evidence="1">Cell membrane</location>
        <topology evidence="1">Multi-pass membrane protein</topology>
    </subcellularLocation>
</comment>
<evidence type="ECO:0000313" key="11">
    <source>
        <dbReference type="EMBL" id="PIH05963.1"/>
    </source>
</evidence>
<evidence type="ECO:0000256" key="8">
    <source>
        <dbReference type="NCBIfam" id="TIGR00712"/>
    </source>
</evidence>
<dbReference type="InterPro" id="IPR021159">
    <property type="entry name" value="Sugar-P_transporter_CS"/>
</dbReference>
<dbReference type="NCBIfam" id="TIGR00881">
    <property type="entry name" value="2A0104"/>
    <property type="match status" value="1"/>
</dbReference>
<evidence type="ECO:0000256" key="9">
    <source>
        <dbReference type="SAM" id="Phobius"/>
    </source>
</evidence>
<comment type="similarity">
    <text evidence="2">Belongs to the major facilitator superfamily. Organophosphate:Pi antiporter (OPA) (TC 2.A.1.4) family.</text>
</comment>
<dbReference type="Gene3D" id="1.20.1250.20">
    <property type="entry name" value="MFS general substrate transporter like domains"/>
    <property type="match status" value="2"/>
</dbReference>
<keyword evidence="12" id="KW-1185">Reference proteome</keyword>
<dbReference type="InterPro" id="IPR005267">
    <property type="entry name" value="G3P_transporter"/>
</dbReference>
<feature type="transmembrane region" description="Helical" evidence="9">
    <location>
        <begin position="251"/>
        <end position="270"/>
    </location>
</feature>
<name>A0A2G7HLH4_9CLOT</name>
<dbReference type="GO" id="GO:0015169">
    <property type="term" value="F:glycerol-3-phosphate transmembrane transporter activity"/>
    <property type="evidence" value="ECO:0007669"/>
    <property type="project" value="UniProtKB-UniRule"/>
</dbReference>
<feature type="transmembrane region" description="Helical" evidence="9">
    <location>
        <begin position="65"/>
        <end position="83"/>
    </location>
</feature>
<evidence type="ECO:0000256" key="1">
    <source>
        <dbReference type="ARBA" id="ARBA00004651"/>
    </source>
</evidence>
<feature type="transmembrane region" description="Helical" evidence="9">
    <location>
        <begin position="95"/>
        <end position="111"/>
    </location>
</feature>
<dbReference type="PROSITE" id="PS00942">
    <property type="entry name" value="GLPT"/>
    <property type="match status" value="1"/>
</dbReference>
<evidence type="ECO:0000256" key="6">
    <source>
        <dbReference type="ARBA" id="ARBA00022989"/>
    </source>
</evidence>
<dbReference type="FunFam" id="1.20.1250.20:FF:000007">
    <property type="entry name" value="Glycerol-3-phosphate transporter"/>
    <property type="match status" value="1"/>
</dbReference>
<feature type="transmembrane region" description="Helical" evidence="9">
    <location>
        <begin position="27"/>
        <end position="45"/>
    </location>
</feature>
<keyword evidence="3" id="KW-0813">Transport</keyword>
<keyword evidence="7 9" id="KW-0472">Membrane</keyword>